<evidence type="ECO:0000313" key="5">
    <source>
        <dbReference type="EMBL" id="MDR6549124.1"/>
    </source>
</evidence>
<protein>
    <submittedName>
        <fullName evidence="5">AraC-like DNA-binding protein</fullName>
    </submittedName>
</protein>
<keyword evidence="6" id="KW-1185">Reference proteome</keyword>
<dbReference type="PANTHER" id="PTHR43280">
    <property type="entry name" value="ARAC-FAMILY TRANSCRIPTIONAL REGULATOR"/>
    <property type="match status" value="1"/>
</dbReference>
<gene>
    <name evidence="5" type="ORF">J2736_000307</name>
</gene>
<proteinExistence type="predicted"/>
<comment type="caution">
    <text evidence="5">The sequence shown here is derived from an EMBL/GenBank/DDBJ whole genome shotgun (WGS) entry which is preliminary data.</text>
</comment>
<dbReference type="InterPro" id="IPR009057">
    <property type="entry name" value="Homeodomain-like_sf"/>
</dbReference>
<accession>A0ABU1NP17</accession>
<dbReference type="PANTHER" id="PTHR43280:SF10">
    <property type="entry name" value="REGULATORY PROTEIN POCR"/>
    <property type="match status" value="1"/>
</dbReference>
<dbReference type="InterPro" id="IPR037923">
    <property type="entry name" value="HTH-like"/>
</dbReference>
<organism evidence="5 6">
    <name type="scientific">Paenibacillus qinlingensis</name>
    <dbReference type="NCBI Taxonomy" id="1837343"/>
    <lineage>
        <taxon>Bacteria</taxon>
        <taxon>Bacillati</taxon>
        <taxon>Bacillota</taxon>
        <taxon>Bacilli</taxon>
        <taxon>Bacillales</taxon>
        <taxon>Paenibacillaceae</taxon>
        <taxon>Paenibacillus</taxon>
    </lineage>
</organism>
<dbReference type="Proteomes" id="UP001267290">
    <property type="component" value="Unassembled WGS sequence"/>
</dbReference>
<dbReference type="InterPro" id="IPR018060">
    <property type="entry name" value="HTH_AraC"/>
</dbReference>
<dbReference type="PROSITE" id="PS01124">
    <property type="entry name" value="HTH_ARAC_FAMILY_2"/>
    <property type="match status" value="1"/>
</dbReference>
<reference evidence="5 6" key="1">
    <citation type="submission" date="2023-07" db="EMBL/GenBank/DDBJ databases">
        <title>Sorghum-associated microbial communities from plants grown in Nebraska, USA.</title>
        <authorList>
            <person name="Schachtman D."/>
        </authorList>
    </citation>
    <scope>NUCLEOTIDE SEQUENCE [LARGE SCALE GENOMIC DNA]</scope>
    <source>
        <strain evidence="5 6">CC258</strain>
    </source>
</reference>
<keyword evidence="1" id="KW-0805">Transcription regulation</keyword>
<dbReference type="EMBL" id="JAVDSB010000001">
    <property type="protein sequence ID" value="MDR6549124.1"/>
    <property type="molecule type" value="Genomic_DNA"/>
</dbReference>
<dbReference type="RefSeq" id="WP_310222847.1">
    <property type="nucleotide sequence ID" value="NZ_JAVDSB010000001.1"/>
</dbReference>
<dbReference type="SUPFAM" id="SSF51215">
    <property type="entry name" value="Regulatory protein AraC"/>
    <property type="match status" value="1"/>
</dbReference>
<keyword evidence="3" id="KW-0804">Transcription</keyword>
<dbReference type="InterPro" id="IPR018062">
    <property type="entry name" value="HTH_AraC-typ_CS"/>
</dbReference>
<evidence type="ECO:0000256" key="3">
    <source>
        <dbReference type="ARBA" id="ARBA00023163"/>
    </source>
</evidence>
<dbReference type="Pfam" id="PF12833">
    <property type="entry name" value="HTH_18"/>
    <property type="match status" value="1"/>
</dbReference>
<dbReference type="SMART" id="SM00342">
    <property type="entry name" value="HTH_ARAC"/>
    <property type="match status" value="1"/>
</dbReference>
<evidence type="ECO:0000259" key="4">
    <source>
        <dbReference type="PROSITE" id="PS01124"/>
    </source>
</evidence>
<sequence>MPLLSYDRSSHLVPAHLSLPFRLNSVIYLHHLNTGYVAEGVSYSQLILCCKGKSQVRLQDQACILQADQVMIIMPYTKVEAAVLENQTELAVIRFDCHLSMLLQFRLSLNKSLSAYSTQRIQALVHTLHKYEHEHERALLASETIYALLAELKLQTTSAAAQPAAPKLTIQKIINYIYVHHSTKLTLDGISRRFGYTAQHLNKLFKNELGDSIYQYILKVQLDQAAHLLENEEMTIEQVAEKVGMEPRSFYRLFQKLYRVSPGEFRRTARK</sequence>
<feature type="domain" description="HTH araC/xylS-type" evidence="4">
    <location>
        <begin position="171"/>
        <end position="268"/>
    </location>
</feature>
<dbReference type="SUPFAM" id="SSF46689">
    <property type="entry name" value="Homeodomain-like"/>
    <property type="match status" value="2"/>
</dbReference>
<keyword evidence="2" id="KW-0238">DNA-binding</keyword>
<dbReference type="Gene3D" id="1.10.10.60">
    <property type="entry name" value="Homeodomain-like"/>
    <property type="match status" value="2"/>
</dbReference>
<evidence type="ECO:0000256" key="1">
    <source>
        <dbReference type="ARBA" id="ARBA00023015"/>
    </source>
</evidence>
<evidence type="ECO:0000256" key="2">
    <source>
        <dbReference type="ARBA" id="ARBA00023125"/>
    </source>
</evidence>
<dbReference type="PROSITE" id="PS00041">
    <property type="entry name" value="HTH_ARAC_FAMILY_1"/>
    <property type="match status" value="1"/>
</dbReference>
<name>A0ABU1NP17_9BACL</name>
<evidence type="ECO:0000313" key="6">
    <source>
        <dbReference type="Proteomes" id="UP001267290"/>
    </source>
</evidence>